<dbReference type="EMBL" id="JPMD01000020">
    <property type="protein sequence ID" value="KEZ86598.1"/>
    <property type="molecule type" value="Genomic_DNA"/>
</dbReference>
<dbReference type="AlphaFoldDB" id="A0A084JCB4"/>
<evidence type="ECO:0000256" key="1">
    <source>
        <dbReference type="SAM" id="Phobius"/>
    </source>
</evidence>
<dbReference type="RefSeq" id="WP_035132426.1">
    <property type="nucleotide sequence ID" value="NZ_JPMD01000020.1"/>
</dbReference>
<feature type="transmembrane region" description="Helical" evidence="1">
    <location>
        <begin position="136"/>
        <end position="153"/>
    </location>
</feature>
<dbReference type="STRING" id="318464.IO99_08945"/>
<keyword evidence="1" id="KW-0472">Membrane</keyword>
<sequence length="220" mass="25511">MNIYIYLFLILAMIFLSYESITSSIRYCPVKIKEVLTISFILIILRIVSLLVLLLADNMKSVYLMKNLVFLNIIYIPIIIYTCLYIFYRNTRMDIKWFYGIFIIGIVIYLICMFKVPMEYYISLSYGYNVILSNLSPYKILLCINGLSFFMGIKSFRYKHSVKWGAALIGIASLVFVGTTAITLQSSENIGYLLVGDLSWMLVLYGSIRTFKQRIVKGIR</sequence>
<keyword evidence="1" id="KW-0812">Transmembrane</keyword>
<dbReference type="Proteomes" id="UP000028542">
    <property type="component" value="Unassembled WGS sequence"/>
</dbReference>
<evidence type="ECO:0000313" key="2">
    <source>
        <dbReference type="EMBL" id="KEZ86598.1"/>
    </source>
</evidence>
<protein>
    <recommendedName>
        <fullName evidence="4">Histidine kinase N-terminal 7TM region domain-containing protein</fullName>
    </recommendedName>
</protein>
<feature type="transmembrane region" description="Helical" evidence="1">
    <location>
        <begin position="190"/>
        <end position="208"/>
    </location>
</feature>
<gene>
    <name evidence="2" type="ORF">IO99_08945</name>
</gene>
<keyword evidence="1" id="KW-1133">Transmembrane helix</keyword>
<feature type="transmembrane region" description="Helical" evidence="1">
    <location>
        <begin position="97"/>
        <end position="116"/>
    </location>
</feature>
<reference evidence="2 3" key="1">
    <citation type="submission" date="2014-07" db="EMBL/GenBank/DDBJ databases">
        <title>Draft genome of Clostridium sulfidigenes 113A isolated from sediments associated with methane hydrate from Krishna Godavari basin.</title>
        <authorList>
            <person name="Honkalas V.S."/>
            <person name="Dabir A.P."/>
            <person name="Arora P."/>
            <person name="Dhakephalkar P.K."/>
        </authorList>
    </citation>
    <scope>NUCLEOTIDE SEQUENCE [LARGE SCALE GENOMIC DNA]</scope>
    <source>
        <strain evidence="2 3">113A</strain>
    </source>
</reference>
<feature type="transmembrane region" description="Helical" evidence="1">
    <location>
        <begin position="165"/>
        <end position="184"/>
    </location>
</feature>
<evidence type="ECO:0008006" key="4">
    <source>
        <dbReference type="Google" id="ProtNLM"/>
    </source>
</evidence>
<name>A0A084JCB4_9CLOT</name>
<proteinExistence type="predicted"/>
<evidence type="ECO:0000313" key="3">
    <source>
        <dbReference type="Proteomes" id="UP000028542"/>
    </source>
</evidence>
<feature type="transmembrane region" description="Helical" evidence="1">
    <location>
        <begin position="35"/>
        <end position="56"/>
    </location>
</feature>
<feature type="transmembrane region" description="Helical" evidence="1">
    <location>
        <begin position="68"/>
        <end position="88"/>
    </location>
</feature>
<organism evidence="2 3">
    <name type="scientific">Clostridium sulfidigenes</name>
    <dbReference type="NCBI Taxonomy" id="318464"/>
    <lineage>
        <taxon>Bacteria</taxon>
        <taxon>Bacillati</taxon>
        <taxon>Bacillota</taxon>
        <taxon>Clostridia</taxon>
        <taxon>Eubacteriales</taxon>
        <taxon>Clostridiaceae</taxon>
        <taxon>Clostridium</taxon>
    </lineage>
</organism>
<keyword evidence="3" id="KW-1185">Reference proteome</keyword>
<feature type="transmembrane region" description="Helical" evidence="1">
    <location>
        <begin position="6"/>
        <end position="28"/>
    </location>
</feature>
<comment type="caution">
    <text evidence="2">The sequence shown here is derived from an EMBL/GenBank/DDBJ whole genome shotgun (WGS) entry which is preliminary data.</text>
</comment>
<accession>A0A084JCB4</accession>